<protein>
    <submittedName>
        <fullName evidence="1">Uncharacterized protein</fullName>
    </submittedName>
</protein>
<dbReference type="Proteomes" id="UP000199111">
    <property type="component" value="Unassembled WGS sequence"/>
</dbReference>
<proteinExistence type="predicted"/>
<dbReference type="AlphaFoldDB" id="A0A1I4BZN4"/>
<keyword evidence="2" id="KW-1185">Reference proteome</keyword>
<dbReference type="EMBL" id="FOQY01000033">
    <property type="protein sequence ID" value="SFK73371.1"/>
    <property type="molecule type" value="Genomic_DNA"/>
</dbReference>
<sequence>MEVGLEGPARAGVTKGKVAPLRTFTGASQSKQSMMKTMIGASLLAGSLLVSGATAATAQTKPTLGPYGYGAVKFGMTAKQAQSTRDVVKKMPGNGGCSGWDLKKFPTPKDSVGIYISPNVGLAAIFAAKGMKTPEGIMIGSTAKQVKAAYPHIKKDVHGFYVITVPGNKKAYYTFGVTHGKVTEYGIALNKQDCFN</sequence>
<organism evidence="1 2">
    <name type="scientific">Streptosporangium canum</name>
    <dbReference type="NCBI Taxonomy" id="324952"/>
    <lineage>
        <taxon>Bacteria</taxon>
        <taxon>Bacillati</taxon>
        <taxon>Actinomycetota</taxon>
        <taxon>Actinomycetes</taxon>
        <taxon>Streptosporangiales</taxon>
        <taxon>Streptosporangiaceae</taxon>
        <taxon>Streptosporangium</taxon>
    </lineage>
</organism>
<gene>
    <name evidence="1" type="ORF">SAMN05216275_13391</name>
</gene>
<evidence type="ECO:0000313" key="1">
    <source>
        <dbReference type="EMBL" id="SFK73371.1"/>
    </source>
</evidence>
<evidence type="ECO:0000313" key="2">
    <source>
        <dbReference type="Proteomes" id="UP000199111"/>
    </source>
</evidence>
<reference evidence="2" key="1">
    <citation type="submission" date="2016-10" db="EMBL/GenBank/DDBJ databases">
        <authorList>
            <person name="Varghese N."/>
            <person name="Submissions S."/>
        </authorList>
    </citation>
    <scope>NUCLEOTIDE SEQUENCE [LARGE SCALE GENOMIC DNA]</scope>
    <source>
        <strain evidence="2">CGMCC 4.2126</strain>
    </source>
</reference>
<accession>A0A1I4BZN4</accession>
<name>A0A1I4BZN4_9ACTN</name>